<reference evidence="4 7" key="4">
    <citation type="submission" date="2018-07" db="EMBL/GenBank/DDBJ databases">
        <title>Mechanisms of high-level aminoglycoside resistance among Gram-negative pathogens in Brazil.</title>
        <authorList>
            <person name="Ballaben A.S."/>
            <person name="Darini A.L.C."/>
            <person name="Doi Y."/>
        </authorList>
    </citation>
    <scope>NUCLEOTIDE SEQUENCE [LARGE SCALE GENOMIC DNA]</scope>
    <source>
        <strain evidence="4 7">B2-305</strain>
    </source>
</reference>
<reference evidence="5 8" key="5">
    <citation type="submission" date="2019-01" db="EMBL/GenBank/DDBJ databases">
        <title>The Pseudomonas aeruginosa pan-genome provides new insights on its population structure, horizontal gene transfer and pathogenicity.</title>
        <authorList>
            <person name="Freschi L."/>
            <person name="Vincent A.T."/>
            <person name="Jeukens J."/>
            <person name="Emond-Rheault J.-G."/>
            <person name="Kukavica-Ibrulj I."/>
            <person name="Dupont M.-J."/>
            <person name="Charette S.J."/>
            <person name="Boyle B."/>
            <person name="Levesque R.C."/>
        </authorList>
    </citation>
    <scope>NUCLEOTIDE SEQUENCE [LARGE SCALE GENOMIC DNA]</scope>
    <source>
        <strain evidence="5 8">PA-W36</strain>
    </source>
</reference>
<reference evidence="1" key="2">
    <citation type="submission" date="2015-06" db="EMBL/GenBank/DDBJ databases">
        <authorList>
            <person name="Radhakrishnan R."/>
            <person name="Underwood A."/>
            <person name="Al-Shahib A."/>
        </authorList>
    </citation>
    <scope>NUCLEOTIDE SEQUENCE</scope>
    <source>
        <strain evidence="1">P19_London_7_VIM_2_05_10</strain>
    </source>
</reference>
<dbReference type="RefSeq" id="WP_003109487.1">
    <property type="nucleotide sequence ID" value="NZ_AP014651.1"/>
</dbReference>
<accession>A0A1S1C695</accession>
<evidence type="ECO:0000313" key="9">
    <source>
        <dbReference type="Proteomes" id="UP000433532"/>
    </source>
</evidence>
<evidence type="ECO:0000313" key="4">
    <source>
        <dbReference type="EMBL" id="RCI74942.1"/>
    </source>
</evidence>
<evidence type="ECO:0000313" key="1">
    <source>
        <dbReference type="EMBL" id="CRP14417.1"/>
    </source>
</evidence>
<evidence type="ECO:0000313" key="8">
    <source>
        <dbReference type="Proteomes" id="UP000284767"/>
    </source>
</evidence>
<organism evidence="4 7">
    <name type="scientific">Pseudomonas aeruginosa</name>
    <dbReference type="NCBI Taxonomy" id="287"/>
    <lineage>
        <taxon>Bacteria</taxon>
        <taxon>Pseudomonadati</taxon>
        <taxon>Pseudomonadota</taxon>
        <taxon>Gammaproteobacteria</taxon>
        <taxon>Pseudomonadales</taxon>
        <taxon>Pseudomonadaceae</taxon>
        <taxon>Pseudomonas</taxon>
    </lineage>
</organism>
<dbReference type="EMBL" id="CVVU01000208">
    <property type="protein sequence ID" value="CRP14417.1"/>
    <property type="molecule type" value="Genomic_DNA"/>
</dbReference>
<protein>
    <submittedName>
        <fullName evidence="4">Uncharacterized protein</fullName>
    </submittedName>
</protein>
<dbReference type="Proteomes" id="UP000433532">
    <property type="component" value="Unassembled WGS sequence"/>
</dbReference>
<evidence type="ECO:0000313" key="2">
    <source>
        <dbReference type="EMBL" id="MUI36247.1"/>
    </source>
</evidence>
<dbReference type="EMBL" id="QORE01000263">
    <property type="protein sequence ID" value="RCI74942.1"/>
    <property type="molecule type" value="Genomic_DNA"/>
</dbReference>
<evidence type="ECO:0000313" key="7">
    <source>
        <dbReference type="Proteomes" id="UP000253594"/>
    </source>
</evidence>
<name>A0A0C7AJV1_PSEAI</name>
<accession>A0A0C7AJV1</accession>
<proteinExistence type="predicted"/>
<dbReference type="EMBL" id="NSNE01000001">
    <property type="protein sequence ID" value="RPM23477.1"/>
    <property type="molecule type" value="Genomic_DNA"/>
</dbReference>
<reference evidence="3" key="7">
    <citation type="submission" date="2020-01" db="EMBL/GenBank/DDBJ databases">
        <title>Bacteria Cultured from War Wounds Associated with the Conflict in Eastern Ukraine.</title>
        <authorList>
            <person name="Snesrud E."/>
            <person name="Galac M.R."/>
            <person name="Mc Gann P."/>
            <person name="Valentine K."/>
            <person name="Viacheslav K."/>
        </authorList>
    </citation>
    <scope>NUCLEOTIDE SEQUENCE</scope>
    <source>
        <strain evidence="3">VNMU148</strain>
    </source>
</reference>
<reference evidence="2 9" key="6">
    <citation type="submission" date="2019-11" db="EMBL/GenBank/DDBJ databases">
        <title>Genomes of ocular Pseudomonas aeruginosa isolates.</title>
        <authorList>
            <person name="Khan M."/>
            <person name="Rice S.A."/>
            <person name="Willcox M.D.P."/>
            <person name="Stapleton F."/>
        </authorList>
    </citation>
    <scope>NUCLEOTIDE SEQUENCE [LARGE SCALE GENOMIC DNA]</scope>
    <source>
        <strain evidence="2 9">PA221</strain>
    </source>
</reference>
<dbReference type="OMA" id="PQEWPHW"/>
<dbReference type="Proteomes" id="UP000253594">
    <property type="component" value="Unassembled WGS sequence"/>
</dbReference>
<dbReference type="EMBL" id="WXZT01000011">
    <property type="protein sequence ID" value="MZZ13644.1"/>
    <property type="molecule type" value="Genomic_DNA"/>
</dbReference>
<sequence length="144" mass="16736">MTTWLVILLLAVMLSPLAWLMPSNRQRGKMALRLEARRLGLAMQLARQDWPHWLESAPPTSCAQFHCPRRRGREAWCYWQNTPGQWLNQWREPCADDELLDALRSLPGDVYKVEATAQFLALYWGERGDSADLGRIAEFLRQRA</sequence>
<dbReference type="Proteomes" id="UP000284767">
    <property type="component" value="Unassembled WGS sequence"/>
</dbReference>
<dbReference type="EMBL" id="WOAD01000010">
    <property type="protein sequence ID" value="MUI36247.1"/>
    <property type="molecule type" value="Genomic_DNA"/>
</dbReference>
<reference evidence="6" key="1">
    <citation type="submission" date="2015-06" db="EMBL/GenBank/DDBJ databases">
        <authorList>
            <person name="Radhakrishnan Rajesh"/>
            <person name="Underwood Anthony"/>
            <person name="Al-Shahib Ali"/>
        </authorList>
    </citation>
    <scope>NUCLEOTIDE SEQUENCE [LARGE SCALE GENOMIC DNA]</scope>
    <source>
        <strain evidence="6">P19_London_7_VIM_2_05_10</strain>
    </source>
</reference>
<evidence type="ECO:0000313" key="3">
    <source>
        <dbReference type="EMBL" id="MZZ13644.1"/>
    </source>
</evidence>
<evidence type="ECO:0000313" key="6">
    <source>
        <dbReference type="Proteomes" id="UP000045039"/>
    </source>
</evidence>
<dbReference type="AlphaFoldDB" id="A0A0C7AJV1"/>
<gene>
    <name evidence="4" type="ORF">DT376_10280</name>
    <name evidence="2" type="ORF">GNQ48_14640</name>
    <name evidence="3" type="ORF">GUL26_15440</name>
    <name evidence="5" type="ORF">IPC1295_02940</name>
    <name evidence="1" type="ORF">PAERUG_P19_London_7_VIM_2_05_10_03570</name>
</gene>
<dbReference type="Proteomes" id="UP000045039">
    <property type="component" value="Unassembled WGS sequence"/>
</dbReference>
<evidence type="ECO:0000313" key="5">
    <source>
        <dbReference type="EMBL" id="RPM23477.1"/>
    </source>
</evidence>
<comment type="caution">
    <text evidence="4">The sequence shown here is derived from an EMBL/GenBank/DDBJ whole genome shotgun (WGS) entry which is preliminary data.</text>
</comment>
<reference evidence="5 8" key="3">
    <citation type="submission" date="2017-08" db="EMBL/GenBank/DDBJ databases">
        <authorList>
            <person name="Feschi L."/>
            <person name="Jeukens J."/>
            <person name="Emond-Rheault J.-G."/>
            <person name="Kukavica-Ibrulj I."/>
            <person name="Boyle B."/>
            <person name="Levesque R.C."/>
        </authorList>
    </citation>
    <scope>NUCLEOTIDE SEQUENCE [LARGE SCALE GENOMIC DNA]</scope>
    <source>
        <strain evidence="5 8">PA-W36</strain>
    </source>
</reference>
<dbReference type="Proteomes" id="UP000644192">
    <property type="component" value="Unassembled WGS sequence"/>
</dbReference>